<reference evidence="2 3" key="2">
    <citation type="submission" date="2018-11" db="EMBL/GenBank/DDBJ databases">
        <authorList>
            <consortium name="Pathogen Informatics"/>
        </authorList>
    </citation>
    <scope>NUCLEOTIDE SEQUENCE [LARGE SCALE GENOMIC DNA]</scope>
</reference>
<dbReference type="AlphaFoldDB" id="A0A183DT77"/>
<dbReference type="WBParaSite" id="GPUH_0001193201-mRNA-1">
    <property type="protein sequence ID" value="GPUH_0001193201-mRNA-1"/>
    <property type="gene ID" value="GPUH_0001193201"/>
</dbReference>
<feature type="compositionally biased region" description="Basic and acidic residues" evidence="1">
    <location>
        <begin position="116"/>
        <end position="125"/>
    </location>
</feature>
<name>A0A183DT77_9BILA</name>
<feature type="compositionally biased region" description="Acidic residues" evidence="1">
    <location>
        <begin position="164"/>
        <end position="175"/>
    </location>
</feature>
<dbReference type="OrthoDB" id="5877007at2759"/>
<sequence length="266" mass="29234">MANSIDVTRSVVISGLPSGFFKDNPEDFAETVYELLETTFSVTRDAVDHGYGCKCLVSFRSRVHRHRVIAQKTKLEFPTTIASITEIPRDILASNDEVLEVTDEWAEDGAGSQVKEVNEEKRTESPVDAAKSIGAEKKAGSKGTQKEPKKPEAKAPSPVKENLDEYADDDDDVVLVEENVTPADNKAAPPAKEVAPPVKEVAPPVKEVAPKEAVEEEDENQLMKIENITSSDLYNPWLYSVLLSASRLELHFPELSFNKIGKPTLG</sequence>
<reference evidence="4" key="1">
    <citation type="submission" date="2016-06" db="UniProtKB">
        <authorList>
            <consortium name="WormBaseParasite"/>
        </authorList>
    </citation>
    <scope>IDENTIFICATION</scope>
</reference>
<accession>A0A183DT77</accession>
<evidence type="ECO:0000313" key="4">
    <source>
        <dbReference type="WBParaSite" id="GPUH_0001193201-mRNA-1"/>
    </source>
</evidence>
<gene>
    <name evidence="2" type="ORF">GPUH_LOCUS11918</name>
</gene>
<organism evidence="4">
    <name type="scientific">Gongylonema pulchrum</name>
    <dbReference type="NCBI Taxonomy" id="637853"/>
    <lineage>
        <taxon>Eukaryota</taxon>
        <taxon>Metazoa</taxon>
        <taxon>Ecdysozoa</taxon>
        <taxon>Nematoda</taxon>
        <taxon>Chromadorea</taxon>
        <taxon>Rhabditida</taxon>
        <taxon>Spirurina</taxon>
        <taxon>Spiruromorpha</taxon>
        <taxon>Spiruroidea</taxon>
        <taxon>Gongylonematidae</taxon>
        <taxon>Gongylonema</taxon>
    </lineage>
</organism>
<feature type="compositionally biased region" description="Basic and acidic residues" evidence="1">
    <location>
        <begin position="134"/>
        <end position="153"/>
    </location>
</feature>
<dbReference type="Proteomes" id="UP000271098">
    <property type="component" value="Unassembled WGS sequence"/>
</dbReference>
<feature type="region of interest" description="Disordered" evidence="1">
    <location>
        <begin position="104"/>
        <end position="218"/>
    </location>
</feature>
<keyword evidence="3" id="KW-1185">Reference proteome</keyword>
<dbReference type="EMBL" id="UYRT01078898">
    <property type="protein sequence ID" value="VDN19508.1"/>
    <property type="molecule type" value="Genomic_DNA"/>
</dbReference>
<feature type="compositionally biased region" description="Low complexity" evidence="1">
    <location>
        <begin position="176"/>
        <end position="207"/>
    </location>
</feature>
<evidence type="ECO:0000313" key="2">
    <source>
        <dbReference type="EMBL" id="VDN19508.1"/>
    </source>
</evidence>
<evidence type="ECO:0000313" key="3">
    <source>
        <dbReference type="Proteomes" id="UP000271098"/>
    </source>
</evidence>
<evidence type="ECO:0000256" key="1">
    <source>
        <dbReference type="SAM" id="MobiDB-lite"/>
    </source>
</evidence>
<protein>
    <submittedName>
        <fullName evidence="4">RRM domain-containing protein</fullName>
    </submittedName>
</protein>
<proteinExistence type="predicted"/>